<dbReference type="AlphaFoldDB" id="A0AAJ1EHC3"/>
<evidence type="ECO:0000313" key="2">
    <source>
        <dbReference type="Proteomes" id="UP000825699"/>
    </source>
</evidence>
<name>A0AAJ1EHC3_RHILE</name>
<sequence length="66" mass="7390">MIEVKGYGATGSTMTDIISGLDAIIDAMSRGTYLLFRRTNDKKPAFRPEEDRPSNRLDHQYLGIVS</sequence>
<organism evidence="1 2">
    <name type="scientific">Rhizobium leguminosarum</name>
    <dbReference type="NCBI Taxonomy" id="384"/>
    <lineage>
        <taxon>Bacteria</taxon>
        <taxon>Pseudomonadati</taxon>
        <taxon>Pseudomonadota</taxon>
        <taxon>Alphaproteobacteria</taxon>
        <taxon>Hyphomicrobiales</taxon>
        <taxon>Rhizobiaceae</taxon>
        <taxon>Rhizobium/Agrobacterium group</taxon>
        <taxon>Rhizobium</taxon>
    </lineage>
</organism>
<comment type="caution">
    <text evidence="1">The sequence shown here is derived from an EMBL/GenBank/DDBJ whole genome shotgun (WGS) entry which is preliminary data.</text>
</comment>
<dbReference type="EMBL" id="JAAXEP010000019">
    <property type="protein sequence ID" value="MBY5632245.1"/>
    <property type="molecule type" value="Genomic_DNA"/>
</dbReference>
<gene>
    <name evidence="1" type="ORF">HFO42_29775</name>
</gene>
<proteinExistence type="predicted"/>
<protein>
    <submittedName>
        <fullName evidence="1">Uncharacterized protein</fullName>
    </submittedName>
</protein>
<reference evidence="1" key="1">
    <citation type="submission" date="2020-04" db="EMBL/GenBank/DDBJ databases">
        <title>Global-level population genomics supports evidence of horizontal gene transfer on evolution of Rhizobia in Lentils.</title>
        <authorList>
            <person name="Gai Y."/>
            <person name="Cook D."/>
            <person name="Riely B."/>
        </authorList>
    </citation>
    <scope>NUCLEOTIDE SEQUENCE</scope>
    <source>
        <strain evidence="1">Derici101B</strain>
    </source>
</reference>
<accession>A0AAJ1EHC3</accession>
<evidence type="ECO:0000313" key="1">
    <source>
        <dbReference type="EMBL" id="MBY5632245.1"/>
    </source>
</evidence>
<dbReference type="Proteomes" id="UP000825699">
    <property type="component" value="Unassembled WGS sequence"/>
</dbReference>
<dbReference type="RefSeq" id="WP_168344064.1">
    <property type="nucleotide sequence ID" value="NZ_JAAXDE010000040.1"/>
</dbReference>